<accession>A0A369Q7K7</accession>
<evidence type="ECO:0000313" key="2">
    <source>
        <dbReference type="EMBL" id="RDC59267.1"/>
    </source>
</evidence>
<evidence type="ECO:0000313" key="3">
    <source>
        <dbReference type="Proteomes" id="UP000253727"/>
    </source>
</evidence>
<protein>
    <submittedName>
        <fullName evidence="2">Uncharacterized protein</fullName>
    </submittedName>
</protein>
<keyword evidence="3" id="KW-1185">Reference proteome</keyword>
<gene>
    <name evidence="2" type="ORF">HME9302_00454</name>
</gene>
<dbReference type="AlphaFoldDB" id="A0A369Q7K7"/>
<reference evidence="2 3" key="1">
    <citation type="submission" date="2018-04" db="EMBL/GenBank/DDBJ databases">
        <title>Altererythrobacter sp. HME9302 genome sequencing and assembly.</title>
        <authorList>
            <person name="Kang H."/>
            <person name="Kim H."/>
            <person name="Joh K."/>
        </authorList>
    </citation>
    <scope>NUCLEOTIDE SEQUENCE [LARGE SCALE GENOMIC DNA]</scope>
    <source>
        <strain evidence="2 3">HME9302</strain>
    </source>
</reference>
<name>A0A369Q7K7_9SPHN</name>
<feature type="transmembrane region" description="Helical" evidence="1">
    <location>
        <begin position="12"/>
        <end position="33"/>
    </location>
</feature>
<keyword evidence="1" id="KW-1133">Transmembrane helix</keyword>
<evidence type="ECO:0000256" key="1">
    <source>
        <dbReference type="SAM" id="Phobius"/>
    </source>
</evidence>
<feature type="transmembrane region" description="Helical" evidence="1">
    <location>
        <begin position="45"/>
        <end position="63"/>
    </location>
</feature>
<organism evidence="2 3">
    <name type="scientific">Alteripontixanthobacter maritimus</name>
    <dbReference type="NCBI Taxonomy" id="2161824"/>
    <lineage>
        <taxon>Bacteria</taxon>
        <taxon>Pseudomonadati</taxon>
        <taxon>Pseudomonadota</taxon>
        <taxon>Alphaproteobacteria</taxon>
        <taxon>Sphingomonadales</taxon>
        <taxon>Erythrobacteraceae</taxon>
        <taxon>Alteripontixanthobacter</taxon>
    </lineage>
</organism>
<keyword evidence="1" id="KW-0812">Transmembrane</keyword>
<dbReference type="OrthoDB" id="7410112at2"/>
<keyword evidence="1" id="KW-0472">Membrane</keyword>
<dbReference type="EMBL" id="QBKA01000002">
    <property type="protein sequence ID" value="RDC59267.1"/>
    <property type="molecule type" value="Genomic_DNA"/>
</dbReference>
<dbReference type="RefSeq" id="WP_115365654.1">
    <property type="nucleotide sequence ID" value="NZ_QBKA01000002.1"/>
</dbReference>
<sequence length="71" mass="7523">MTGGNDPAKARFFAIGLLRLGGVALVLIGLLVVMERIALPHALGWGMIVAGAFGFSALPLILARRWKSPPR</sequence>
<comment type="caution">
    <text evidence="2">The sequence shown here is derived from an EMBL/GenBank/DDBJ whole genome shotgun (WGS) entry which is preliminary data.</text>
</comment>
<dbReference type="Proteomes" id="UP000253727">
    <property type="component" value="Unassembled WGS sequence"/>
</dbReference>
<proteinExistence type="predicted"/>